<proteinExistence type="predicted"/>
<dbReference type="STRING" id="857342.A0A2T3AZE4"/>
<dbReference type="InterPro" id="IPR036188">
    <property type="entry name" value="FAD/NAD-bd_sf"/>
</dbReference>
<evidence type="ECO:0000256" key="1">
    <source>
        <dbReference type="ARBA" id="ARBA00022630"/>
    </source>
</evidence>
<evidence type="ECO:0000256" key="3">
    <source>
        <dbReference type="ARBA" id="ARBA00023002"/>
    </source>
</evidence>
<evidence type="ECO:0000313" key="6">
    <source>
        <dbReference type="Proteomes" id="UP000241818"/>
    </source>
</evidence>
<organism evidence="5 6">
    <name type="scientific">Amorphotheca resinae ATCC 22711</name>
    <dbReference type="NCBI Taxonomy" id="857342"/>
    <lineage>
        <taxon>Eukaryota</taxon>
        <taxon>Fungi</taxon>
        <taxon>Dikarya</taxon>
        <taxon>Ascomycota</taxon>
        <taxon>Pezizomycotina</taxon>
        <taxon>Leotiomycetes</taxon>
        <taxon>Helotiales</taxon>
        <taxon>Amorphothecaceae</taxon>
        <taxon>Amorphotheca</taxon>
    </lineage>
</organism>
<keyword evidence="6" id="KW-1185">Reference proteome</keyword>
<keyword evidence="3" id="KW-0560">Oxidoreductase</keyword>
<keyword evidence="2" id="KW-0274">FAD</keyword>
<dbReference type="Gene3D" id="3.50.50.60">
    <property type="entry name" value="FAD/NAD(P)-binding domain"/>
    <property type="match status" value="1"/>
</dbReference>
<gene>
    <name evidence="5" type="ORF">M430DRAFT_42546</name>
</gene>
<dbReference type="GO" id="GO:0004499">
    <property type="term" value="F:N,N-dimethylaniline monooxygenase activity"/>
    <property type="evidence" value="ECO:0007669"/>
    <property type="project" value="InterPro"/>
</dbReference>
<dbReference type="GO" id="GO:0050660">
    <property type="term" value="F:flavin adenine dinucleotide binding"/>
    <property type="evidence" value="ECO:0007669"/>
    <property type="project" value="InterPro"/>
</dbReference>
<dbReference type="AlphaFoldDB" id="A0A2T3AZE4"/>
<evidence type="ECO:0000256" key="2">
    <source>
        <dbReference type="ARBA" id="ARBA00022827"/>
    </source>
</evidence>
<dbReference type="Pfam" id="PF13450">
    <property type="entry name" value="NAD_binding_8"/>
    <property type="match status" value="1"/>
</dbReference>
<dbReference type="OrthoDB" id="74360at2759"/>
<dbReference type="InterPro" id="IPR020946">
    <property type="entry name" value="Flavin_mOase-like"/>
</dbReference>
<dbReference type="GeneID" id="36575644"/>
<keyword evidence="1" id="KW-0285">Flavoprotein</keyword>
<dbReference type="InterPro" id="IPR050982">
    <property type="entry name" value="Auxin_biosynth/cation_transpt"/>
</dbReference>
<sequence length="633" mass="70809">MGSVATQTPVDVPSSERVEPGSFPLRPATLPIESPPPTDANSIAESWAGSFNKVLRTLQLASISDLFLPESYWRDQLCLAWDFHCLQGPEKIISLLKESENGCRLKSVSLDKSTAFRSPTALSFGSDGKVHIVQAFLTLETDVGHGRGIVRLVHDSGSWKAFTLYTFLEGLKGFEETVGRRRPNGVEHGEHVSRKNWLDRRKAEENFEDGEEPTVLILGAGQAGLTVAARLKMLGVKSLIIDREDRIGDNWRSRYHQLVLHDPVWYDHLPYLPFPEHWPIFTPKDKLGDWFESYVKLLELNAWTKTNITKSSWDEVAGMWTITLERSNNGKIETRVFHPKHVIQATGHSGEPNFPSHLKGLSTFKGARLVHSSKFTGAVPSQGQNKKAIVVGCCNSGHDIAQDFYENGYAVTIIQRSSTFVVSAETNLQDLSPLYGEGSPPTFDADMISHSIPNQVAKRMNIAMTQRQNKTDEKLLQGLEKAGFKLDKGPEGSGLWIKYLQRGGGYYLDVGCSQLIIDGKIKVKQGQEITEVLPTGLKFSDGEILEADEIVFATGYLNMRTQCRKIFGDEVADKVKDVWGFDEEGEIRTMWRKTGHPGFWFMGGNLALCRWYSKMLALQIKGLEEGVCKYEDL</sequence>
<dbReference type="EMBL" id="KZ679012">
    <property type="protein sequence ID" value="PSS16530.1"/>
    <property type="molecule type" value="Genomic_DNA"/>
</dbReference>
<feature type="region of interest" description="Disordered" evidence="4">
    <location>
        <begin position="1"/>
        <end position="39"/>
    </location>
</feature>
<accession>A0A2T3AZE4</accession>
<evidence type="ECO:0000313" key="5">
    <source>
        <dbReference type="EMBL" id="PSS16530.1"/>
    </source>
</evidence>
<reference evidence="5 6" key="1">
    <citation type="journal article" date="2018" name="New Phytol.">
        <title>Comparative genomics and transcriptomics depict ericoid mycorrhizal fungi as versatile saprotrophs and plant mutualists.</title>
        <authorList>
            <person name="Martino E."/>
            <person name="Morin E."/>
            <person name="Grelet G.A."/>
            <person name="Kuo A."/>
            <person name="Kohler A."/>
            <person name="Daghino S."/>
            <person name="Barry K.W."/>
            <person name="Cichocki N."/>
            <person name="Clum A."/>
            <person name="Dockter R.B."/>
            <person name="Hainaut M."/>
            <person name="Kuo R.C."/>
            <person name="LaButti K."/>
            <person name="Lindahl B.D."/>
            <person name="Lindquist E.A."/>
            <person name="Lipzen A."/>
            <person name="Khouja H.R."/>
            <person name="Magnuson J."/>
            <person name="Murat C."/>
            <person name="Ohm R.A."/>
            <person name="Singer S.W."/>
            <person name="Spatafora J.W."/>
            <person name="Wang M."/>
            <person name="Veneault-Fourrey C."/>
            <person name="Henrissat B."/>
            <person name="Grigoriev I.V."/>
            <person name="Martin F.M."/>
            <person name="Perotto S."/>
        </authorList>
    </citation>
    <scope>NUCLEOTIDE SEQUENCE [LARGE SCALE GENOMIC DNA]</scope>
    <source>
        <strain evidence="5 6">ATCC 22711</strain>
    </source>
</reference>
<dbReference type="Pfam" id="PF00743">
    <property type="entry name" value="FMO-like"/>
    <property type="match status" value="1"/>
</dbReference>
<name>A0A2T3AZE4_AMORE</name>
<dbReference type="GO" id="GO:0050661">
    <property type="term" value="F:NADP binding"/>
    <property type="evidence" value="ECO:0007669"/>
    <property type="project" value="InterPro"/>
</dbReference>
<dbReference type="RefSeq" id="XP_024720038.1">
    <property type="nucleotide sequence ID" value="XM_024867563.1"/>
</dbReference>
<evidence type="ECO:0008006" key="7">
    <source>
        <dbReference type="Google" id="ProtNLM"/>
    </source>
</evidence>
<protein>
    <recommendedName>
        <fullName evidence="7">FAD/NAD(P)-binding domain-containing protein</fullName>
    </recommendedName>
</protein>
<dbReference type="PANTHER" id="PTHR43539:SF68">
    <property type="entry name" value="FLAVIN-BINDING MONOOXYGENASE-LIKE PROTEIN (AFU_ORTHOLOGUE AFUA_4G09220)"/>
    <property type="match status" value="1"/>
</dbReference>
<dbReference type="Proteomes" id="UP000241818">
    <property type="component" value="Unassembled WGS sequence"/>
</dbReference>
<evidence type="ECO:0000256" key="4">
    <source>
        <dbReference type="SAM" id="MobiDB-lite"/>
    </source>
</evidence>
<dbReference type="PANTHER" id="PTHR43539">
    <property type="entry name" value="FLAVIN-BINDING MONOOXYGENASE-LIKE PROTEIN (AFU_ORTHOLOGUE AFUA_4G09220)"/>
    <property type="match status" value="1"/>
</dbReference>
<dbReference type="SUPFAM" id="SSF51905">
    <property type="entry name" value="FAD/NAD(P)-binding domain"/>
    <property type="match status" value="1"/>
</dbReference>
<dbReference type="InParanoid" id="A0A2T3AZE4"/>